<keyword evidence="2" id="KW-1133">Transmembrane helix</keyword>
<keyword evidence="2" id="KW-0472">Membrane</keyword>
<organism evidence="3 4">
    <name type="scientific">Phyllotreta striolata</name>
    <name type="common">Striped flea beetle</name>
    <name type="synonym">Crioceris striolata</name>
    <dbReference type="NCBI Taxonomy" id="444603"/>
    <lineage>
        <taxon>Eukaryota</taxon>
        <taxon>Metazoa</taxon>
        <taxon>Ecdysozoa</taxon>
        <taxon>Arthropoda</taxon>
        <taxon>Hexapoda</taxon>
        <taxon>Insecta</taxon>
        <taxon>Pterygota</taxon>
        <taxon>Neoptera</taxon>
        <taxon>Endopterygota</taxon>
        <taxon>Coleoptera</taxon>
        <taxon>Polyphaga</taxon>
        <taxon>Cucujiformia</taxon>
        <taxon>Chrysomeloidea</taxon>
        <taxon>Chrysomelidae</taxon>
        <taxon>Galerucinae</taxon>
        <taxon>Alticini</taxon>
        <taxon>Phyllotreta</taxon>
    </lineage>
</organism>
<reference evidence="3" key="1">
    <citation type="submission" date="2022-01" db="EMBL/GenBank/DDBJ databases">
        <authorList>
            <person name="King R."/>
        </authorList>
    </citation>
    <scope>NUCLEOTIDE SEQUENCE</scope>
</reference>
<dbReference type="Proteomes" id="UP001153712">
    <property type="component" value="Chromosome 9"/>
</dbReference>
<dbReference type="OrthoDB" id="6749875at2759"/>
<proteinExistence type="predicted"/>
<dbReference type="AlphaFoldDB" id="A0A9N9TXN8"/>
<evidence type="ECO:0000313" key="3">
    <source>
        <dbReference type="EMBL" id="CAG9864873.1"/>
    </source>
</evidence>
<accession>A0A9N9TXN8</accession>
<sequence>METPTTEMKNTESRPSESTNHQMFLPNYPYLVQSKEESQLQKIECPIVENVYYCQLESTPKDQCTLELLDGQSPQRCPIVEVNIQNSIIQQITRDEILVIPSTKLKILSKCQRNQYLEIMQPSLINIPKHCTIFINQMQFNNNEEIQEGKPIILPKLEIVNIQDHQEYPATNISDINFDGLFEINKIAKQLKPIQDVSITYSNNTPVIVTTTVFFIIGTLVIGLIIFRKTLMRRKVRKVRESDENRKNDSVIFSS</sequence>
<keyword evidence="4" id="KW-1185">Reference proteome</keyword>
<evidence type="ECO:0000256" key="2">
    <source>
        <dbReference type="SAM" id="Phobius"/>
    </source>
</evidence>
<evidence type="ECO:0000313" key="4">
    <source>
        <dbReference type="Proteomes" id="UP001153712"/>
    </source>
</evidence>
<protein>
    <submittedName>
        <fullName evidence="3">Uncharacterized protein</fullName>
    </submittedName>
</protein>
<dbReference type="EMBL" id="OU900102">
    <property type="protein sequence ID" value="CAG9864873.1"/>
    <property type="molecule type" value="Genomic_DNA"/>
</dbReference>
<name>A0A9N9TXN8_PHYSR</name>
<keyword evidence="2" id="KW-0812">Transmembrane</keyword>
<feature type="region of interest" description="Disordered" evidence="1">
    <location>
        <begin position="1"/>
        <end position="22"/>
    </location>
</feature>
<evidence type="ECO:0000256" key="1">
    <source>
        <dbReference type="SAM" id="MobiDB-lite"/>
    </source>
</evidence>
<feature type="transmembrane region" description="Helical" evidence="2">
    <location>
        <begin position="207"/>
        <end position="227"/>
    </location>
</feature>
<gene>
    <name evidence="3" type="ORF">PHYEVI_LOCUS11123</name>
</gene>